<gene>
    <name evidence="1" type="ORF">CYMTET_25799</name>
</gene>
<keyword evidence="2" id="KW-1185">Reference proteome</keyword>
<accession>A0AAE0FT15</accession>
<sequence length="79" mass="8655">MTPVNGNVEPCTDECGGYKGSVDLDDGFTYRYYIMGEYNGMSGDSTCASPEPYGRSAAEYYPFTPICFMGCCPSERKLS</sequence>
<proteinExistence type="predicted"/>
<comment type="caution">
    <text evidence="1">The sequence shown here is derived from an EMBL/GenBank/DDBJ whole genome shotgun (WGS) entry which is preliminary data.</text>
</comment>
<name>A0AAE0FT15_9CHLO</name>
<dbReference type="EMBL" id="LGRX02013858">
    <property type="protein sequence ID" value="KAK3265526.1"/>
    <property type="molecule type" value="Genomic_DNA"/>
</dbReference>
<evidence type="ECO:0000313" key="2">
    <source>
        <dbReference type="Proteomes" id="UP001190700"/>
    </source>
</evidence>
<dbReference type="Proteomes" id="UP001190700">
    <property type="component" value="Unassembled WGS sequence"/>
</dbReference>
<reference evidence="1 2" key="1">
    <citation type="journal article" date="2015" name="Genome Biol. Evol.">
        <title>Comparative Genomics of a Bacterivorous Green Alga Reveals Evolutionary Causalities and Consequences of Phago-Mixotrophic Mode of Nutrition.</title>
        <authorList>
            <person name="Burns J.A."/>
            <person name="Paasch A."/>
            <person name="Narechania A."/>
            <person name="Kim E."/>
        </authorList>
    </citation>
    <scope>NUCLEOTIDE SEQUENCE [LARGE SCALE GENOMIC DNA]</scope>
    <source>
        <strain evidence="1 2">PLY_AMNH</strain>
    </source>
</reference>
<dbReference type="AlphaFoldDB" id="A0AAE0FT15"/>
<organism evidence="1 2">
    <name type="scientific">Cymbomonas tetramitiformis</name>
    <dbReference type="NCBI Taxonomy" id="36881"/>
    <lineage>
        <taxon>Eukaryota</taxon>
        <taxon>Viridiplantae</taxon>
        <taxon>Chlorophyta</taxon>
        <taxon>Pyramimonadophyceae</taxon>
        <taxon>Pyramimonadales</taxon>
        <taxon>Pyramimonadaceae</taxon>
        <taxon>Cymbomonas</taxon>
    </lineage>
</organism>
<evidence type="ECO:0000313" key="1">
    <source>
        <dbReference type="EMBL" id="KAK3265526.1"/>
    </source>
</evidence>
<protein>
    <submittedName>
        <fullName evidence="1">Uncharacterized protein</fullName>
    </submittedName>
</protein>